<dbReference type="GO" id="GO:0004674">
    <property type="term" value="F:protein serine/threonine kinase activity"/>
    <property type="evidence" value="ECO:0007669"/>
    <property type="project" value="UniProtKB-KW"/>
</dbReference>
<evidence type="ECO:0000313" key="11">
    <source>
        <dbReference type="EMBL" id="CCH87257.1"/>
    </source>
</evidence>
<evidence type="ECO:0000256" key="8">
    <source>
        <dbReference type="SAM" id="MobiDB-lite"/>
    </source>
</evidence>
<dbReference type="eggNOG" id="COG0515">
    <property type="taxonomic scope" value="Bacteria"/>
</dbReference>
<keyword evidence="12" id="KW-1185">Reference proteome</keyword>
<feature type="compositionally biased region" description="Basic and acidic residues" evidence="8">
    <location>
        <begin position="318"/>
        <end position="333"/>
    </location>
</feature>
<dbReference type="HOGENOM" id="CLU_000288_63_44_11"/>
<dbReference type="Proteomes" id="UP000006461">
    <property type="component" value="Chromosome"/>
</dbReference>
<evidence type="ECO:0000256" key="6">
    <source>
        <dbReference type="ARBA" id="ARBA00022840"/>
    </source>
</evidence>
<dbReference type="PATRIC" id="fig|477641.3.peg.1714"/>
<evidence type="ECO:0000256" key="1">
    <source>
        <dbReference type="ARBA" id="ARBA00012513"/>
    </source>
</evidence>
<evidence type="ECO:0000256" key="3">
    <source>
        <dbReference type="ARBA" id="ARBA00022679"/>
    </source>
</evidence>
<feature type="region of interest" description="Disordered" evidence="8">
    <location>
        <begin position="318"/>
        <end position="338"/>
    </location>
</feature>
<dbReference type="InterPro" id="IPR017441">
    <property type="entry name" value="Protein_kinase_ATP_BS"/>
</dbReference>
<proteinExistence type="predicted"/>
<evidence type="ECO:0000259" key="10">
    <source>
        <dbReference type="PROSITE" id="PS50011"/>
    </source>
</evidence>
<dbReference type="PANTHER" id="PTHR43289">
    <property type="entry name" value="MITOGEN-ACTIVATED PROTEIN KINASE KINASE KINASE 20-RELATED"/>
    <property type="match status" value="1"/>
</dbReference>
<dbReference type="EC" id="2.7.11.1" evidence="1"/>
<gene>
    <name evidence="11" type="ordered locus">MODMU_1820</name>
</gene>
<feature type="region of interest" description="Disordered" evidence="8">
    <location>
        <begin position="262"/>
        <end position="282"/>
    </location>
</feature>
<dbReference type="PROSITE" id="PS00107">
    <property type="entry name" value="PROTEIN_KINASE_ATP"/>
    <property type="match status" value="1"/>
</dbReference>
<keyword evidence="6 7" id="KW-0067">ATP-binding</keyword>
<sequence>MVGGRYEIAGELGRGGMGVVWLANDRVLQREVALKEVSYPVYLDDAERAVLRERTFREARAAARLEDPHVVAIHDVVEEDGRPWLVMEHVRSRSLQRVLEEDGPLSPAAVARIGLDVLSAIEVAHAAGVLHRDVKPGNVLVDDAGHACLTDFGIATTTEDSALTTDGAVLGSPAYMAPERAHGEAPTPAVDLWSLGATLYAAVEGRSPFDRDTPMATLLAVVGEEPAPMIAAGPLEPVLRGLLTKDPAARTTAAGAREQLAAVAAGPQDPAPGRPRPRLGIRSPAGGDVVRFDLADLLSLASSSKAVLSTAVRDARDQVKEASERRHEPPLPRRERRAAAKQRRFRFKRRWVVVPMVLLVLVVVLVVATIALLVTGVITLY</sequence>
<feature type="domain" description="Protein kinase" evidence="10">
    <location>
        <begin position="6"/>
        <end position="263"/>
    </location>
</feature>
<dbReference type="PANTHER" id="PTHR43289:SF6">
    <property type="entry name" value="SERINE_THREONINE-PROTEIN KINASE NEKL-3"/>
    <property type="match status" value="1"/>
</dbReference>
<dbReference type="PROSITE" id="PS00108">
    <property type="entry name" value="PROTEIN_KINASE_ST"/>
    <property type="match status" value="1"/>
</dbReference>
<accession>I4EV44</accession>
<dbReference type="InterPro" id="IPR000719">
    <property type="entry name" value="Prot_kinase_dom"/>
</dbReference>
<evidence type="ECO:0000313" key="12">
    <source>
        <dbReference type="Proteomes" id="UP000006461"/>
    </source>
</evidence>
<dbReference type="InterPro" id="IPR011009">
    <property type="entry name" value="Kinase-like_dom_sf"/>
</dbReference>
<name>I4EV44_MODI5</name>
<evidence type="ECO:0000256" key="7">
    <source>
        <dbReference type="PROSITE-ProRule" id="PRU10141"/>
    </source>
</evidence>
<keyword evidence="3" id="KW-0808">Transferase</keyword>
<dbReference type="OMA" id="YCAHGAE"/>
<dbReference type="STRING" id="477641.MODMU_1820"/>
<dbReference type="KEGG" id="mmar:MODMU_1820"/>
<dbReference type="GO" id="GO:0005524">
    <property type="term" value="F:ATP binding"/>
    <property type="evidence" value="ECO:0007669"/>
    <property type="project" value="UniProtKB-UniRule"/>
</dbReference>
<evidence type="ECO:0000256" key="9">
    <source>
        <dbReference type="SAM" id="Phobius"/>
    </source>
</evidence>
<keyword evidence="9" id="KW-1133">Transmembrane helix</keyword>
<keyword evidence="4 7" id="KW-0547">Nucleotide-binding</keyword>
<dbReference type="SUPFAM" id="SSF56112">
    <property type="entry name" value="Protein kinase-like (PK-like)"/>
    <property type="match status" value="1"/>
</dbReference>
<evidence type="ECO:0000256" key="5">
    <source>
        <dbReference type="ARBA" id="ARBA00022777"/>
    </source>
</evidence>
<evidence type="ECO:0000256" key="4">
    <source>
        <dbReference type="ARBA" id="ARBA00022741"/>
    </source>
</evidence>
<dbReference type="OrthoDB" id="9762169at2"/>
<organism evidence="11 12">
    <name type="scientific">Modestobacter italicus (strain DSM 44449 / CECT 9708 / BC 501)</name>
    <dbReference type="NCBI Taxonomy" id="2732864"/>
    <lineage>
        <taxon>Bacteria</taxon>
        <taxon>Bacillati</taxon>
        <taxon>Actinomycetota</taxon>
        <taxon>Actinomycetes</taxon>
        <taxon>Geodermatophilales</taxon>
        <taxon>Geodermatophilaceae</taxon>
        <taxon>Modestobacter</taxon>
    </lineage>
</organism>
<dbReference type="Pfam" id="PF00069">
    <property type="entry name" value="Pkinase"/>
    <property type="match status" value="1"/>
</dbReference>
<reference evidence="11 12" key="1">
    <citation type="journal article" date="2012" name="J. Bacteriol.">
        <title>Genome Sequence of Radiation-Resistant Modestobacter marinus Strain BC501, a Representative Actinobacterium That Thrives on Calcareous Stone Surfaces.</title>
        <authorList>
            <person name="Normand P."/>
            <person name="Gury J."/>
            <person name="Pujic P."/>
            <person name="Chouaia B."/>
            <person name="Crotti E."/>
            <person name="Brusetti L."/>
            <person name="Daffonchio D."/>
            <person name="Vacherie B."/>
            <person name="Barbe V."/>
            <person name="Medigue C."/>
            <person name="Calteau A."/>
            <person name="Ghodhbane-Gtari F."/>
            <person name="Essoussi I."/>
            <person name="Nouioui I."/>
            <person name="Abbassi-Ghozzi I."/>
            <person name="Gtari M."/>
        </authorList>
    </citation>
    <scope>NUCLEOTIDE SEQUENCE [LARGE SCALE GENOMIC DNA]</scope>
    <source>
        <strain evidence="12">BC 501</strain>
    </source>
</reference>
<dbReference type="Gene3D" id="3.30.200.20">
    <property type="entry name" value="Phosphorylase Kinase, domain 1"/>
    <property type="match status" value="1"/>
</dbReference>
<feature type="binding site" evidence="7">
    <location>
        <position position="35"/>
    </location>
    <ligand>
        <name>ATP</name>
        <dbReference type="ChEBI" id="CHEBI:30616"/>
    </ligand>
</feature>
<dbReference type="Gene3D" id="1.10.510.10">
    <property type="entry name" value="Transferase(Phosphotransferase) domain 1"/>
    <property type="match status" value="1"/>
</dbReference>
<feature type="transmembrane region" description="Helical" evidence="9">
    <location>
        <begin position="351"/>
        <end position="378"/>
    </location>
</feature>
<dbReference type="InterPro" id="IPR008271">
    <property type="entry name" value="Ser/Thr_kinase_AS"/>
</dbReference>
<evidence type="ECO:0000256" key="2">
    <source>
        <dbReference type="ARBA" id="ARBA00022527"/>
    </source>
</evidence>
<dbReference type="CDD" id="cd14014">
    <property type="entry name" value="STKc_PknB_like"/>
    <property type="match status" value="1"/>
</dbReference>
<keyword evidence="5 11" id="KW-0418">Kinase</keyword>
<keyword evidence="9" id="KW-0812">Transmembrane</keyword>
<keyword evidence="2 11" id="KW-0723">Serine/threonine-protein kinase</keyword>
<keyword evidence="9" id="KW-0472">Membrane</keyword>
<protein>
    <recommendedName>
        <fullName evidence="1">non-specific serine/threonine protein kinase</fullName>
        <ecNumber evidence="1">2.7.11.1</ecNumber>
    </recommendedName>
</protein>
<dbReference type="AlphaFoldDB" id="I4EV44"/>
<dbReference type="PROSITE" id="PS50011">
    <property type="entry name" value="PROTEIN_KINASE_DOM"/>
    <property type="match status" value="1"/>
</dbReference>
<dbReference type="SMART" id="SM00220">
    <property type="entry name" value="S_TKc"/>
    <property type="match status" value="1"/>
</dbReference>
<dbReference type="EMBL" id="FO203431">
    <property type="protein sequence ID" value="CCH87257.1"/>
    <property type="molecule type" value="Genomic_DNA"/>
</dbReference>